<protein>
    <submittedName>
        <fullName evidence="1">Uncharacterized protein</fullName>
    </submittedName>
</protein>
<organism evidence="1 2">
    <name type="scientific">Sus scrofa</name>
    <name type="common">Pig</name>
    <dbReference type="NCBI Taxonomy" id="9823"/>
    <lineage>
        <taxon>Eukaryota</taxon>
        <taxon>Metazoa</taxon>
        <taxon>Chordata</taxon>
        <taxon>Craniata</taxon>
        <taxon>Vertebrata</taxon>
        <taxon>Euteleostomi</taxon>
        <taxon>Mammalia</taxon>
        <taxon>Eutheria</taxon>
        <taxon>Laurasiatheria</taxon>
        <taxon>Artiodactyla</taxon>
        <taxon>Suina</taxon>
        <taxon>Suidae</taxon>
        <taxon>Sus</taxon>
    </lineage>
</organism>
<evidence type="ECO:0000313" key="1">
    <source>
        <dbReference type="Ensembl" id="ENSSSCP00070010058.1"/>
    </source>
</evidence>
<evidence type="ECO:0000313" key="2">
    <source>
        <dbReference type="Proteomes" id="UP000314985"/>
    </source>
</evidence>
<reference evidence="1" key="2">
    <citation type="submission" date="2025-08" db="UniProtKB">
        <authorList>
            <consortium name="Ensembl"/>
        </authorList>
    </citation>
    <scope>IDENTIFICATION</scope>
</reference>
<name>A0A4X1T5M2_PIG</name>
<proteinExistence type="predicted"/>
<dbReference type="AlphaFoldDB" id="A0A4X1T5M2"/>
<reference evidence="1 2" key="1">
    <citation type="submission" date="2017-08" db="EMBL/GenBank/DDBJ databases">
        <title>USMARCv1.0.</title>
        <authorList>
            <person name="Hannum G.I."/>
            <person name="Koren S."/>
            <person name="Schroeder S.G."/>
            <person name="Chin S.C."/>
            <person name="Nonneman D.J."/>
            <person name="Becker S.A."/>
            <person name="Rosen B.D."/>
            <person name="Bickhart D.M."/>
            <person name="Putnam N.H."/>
            <person name="Green R.E."/>
            <person name="Tuggle C.K."/>
            <person name="Liu H."/>
            <person name="Rohrer G.A."/>
            <person name="Warr A."/>
            <person name="Hall R."/>
            <person name="Kim K."/>
            <person name="Hume D.A."/>
            <person name="Talbot R."/>
            <person name="Chow W."/>
            <person name="Howe K."/>
            <person name="Schwartz A.S."/>
            <person name="Watson M."/>
            <person name="Archibald A.L."/>
            <person name="Phillippy A.M."/>
            <person name="Smith T.P.L."/>
        </authorList>
    </citation>
    <scope>NUCLEOTIDE SEQUENCE [LARGE SCALE GENOMIC DNA]</scope>
</reference>
<dbReference type="Proteomes" id="UP000314985">
    <property type="component" value="Chromosome 1"/>
</dbReference>
<accession>A0A4X1T5M2</accession>
<dbReference type="Ensembl" id="ENSSSCT00070012227.1">
    <property type="protein sequence ID" value="ENSSSCP00070010058.1"/>
    <property type="gene ID" value="ENSSSCG00070006394.1"/>
</dbReference>
<sequence>MYEGLKKEKPFLGPQGGCKHELYFGGYIFRVNANFLRCEKRLWLCRWVPHCLGMKCHEVYSLLQRFKKNHVYKSIFKIKSGKAIFK</sequence>